<protein>
    <submittedName>
        <fullName evidence="5">Transthyretin-like family protein</fullName>
    </submittedName>
</protein>
<evidence type="ECO:0000256" key="1">
    <source>
        <dbReference type="ARBA" id="ARBA00004613"/>
    </source>
</evidence>
<evidence type="ECO:0000256" key="4">
    <source>
        <dbReference type="ARBA" id="ARBA00022729"/>
    </source>
</evidence>
<evidence type="ECO:0000256" key="2">
    <source>
        <dbReference type="ARBA" id="ARBA00010112"/>
    </source>
</evidence>
<dbReference type="OrthoDB" id="5826973at2759"/>
<dbReference type="PANTHER" id="PTHR21700">
    <property type="entry name" value="TRANSTHYRETIN-LIKE FAMILY PROTEIN-RELATED"/>
    <property type="match status" value="1"/>
</dbReference>
<organism evidence="5 6">
    <name type="scientific">Ancylostoma duodenale</name>
    <dbReference type="NCBI Taxonomy" id="51022"/>
    <lineage>
        <taxon>Eukaryota</taxon>
        <taxon>Metazoa</taxon>
        <taxon>Ecdysozoa</taxon>
        <taxon>Nematoda</taxon>
        <taxon>Chromadorea</taxon>
        <taxon>Rhabditida</taxon>
        <taxon>Rhabditina</taxon>
        <taxon>Rhabditomorpha</taxon>
        <taxon>Strongyloidea</taxon>
        <taxon>Ancylostomatidae</taxon>
        <taxon>Ancylostomatinae</taxon>
        <taxon>Ancylostoma</taxon>
    </lineage>
</organism>
<accession>A0A0C2FN36</accession>
<keyword evidence="3" id="KW-0964">Secreted</keyword>
<dbReference type="Proteomes" id="UP000054047">
    <property type="component" value="Unassembled WGS sequence"/>
</dbReference>
<dbReference type="EMBL" id="KN769717">
    <property type="protein sequence ID" value="KIH46261.1"/>
    <property type="molecule type" value="Genomic_DNA"/>
</dbReference>
<reference evidence="5 6" key="1">
    <citation type="submission" date="2013-12" db="EMBL/GenBank/DDBJ databases">
        <title>Draft genome of the parsitic nematode Ancylostoma duodenale.</title>
        <authorList>
            <person name="Mitreva M."/>
        </authorList>
    </citation>
    <scope>NUCLEOTIDE SEQUENCE [LARGE SCALE GENOMIC DNA]</scope>
    <source>
        <strain evidence="5 6">Zhejiang</strain>
    </source>
</reference>
<dbReference type="InterPro" id="IPR001534">
    <property type="entry name" value="Transthyretin-like"/>
</dbReference>
<dbReference type="GO" id="GO:0005576">
    <property type="term" value="C:extracellular region"/>
    <property type="evidence" value="ECO:0007669"/>
    <property type="project" value="UniProtKB-SubCell"/>
</dbReference>
<dbReference type="Pfam" id="PF01060">
    <property type="entry name" value="TTR-52"/>
    <property type="match status" value="1"/>
</dbReference>
<name>A0A0C2FN36_9BILA</name>
<evidence type="ECO:0000313" key="6">
    <source>
        <dbReference type="Proteomes" id="UP000054047"/>
    </source>
</evidence>
<dbReference type="GO" id="GO:0009986">
    <property type="term" value="C:cell surface"/>
    <property type="evidence" value="ECO:0007669"/>
    <property type="project" value="InterPro"/>
</dbReference>
<dbReference type="AlphaFoldDB" id="A0A0C2FN36"/>
<gene>
    <name evidence="5" type="ORF">ANCDUO_23688</name>
</gene>
<comment type="subcellular location">
    <subcellularLocation>
        <location evidence="1">Secreted</location>
    </subcellularLocation>
</comment>
<sequence length="108" mass="12789">MSMSVSNDRGFFSFRGSIRDIIPIDPYLKIYHKCNYNGNCWKTRMINIPKHYIVEGNRDKVVKFHDTGVVEFNSTAKLVSGYDYSEDWREWYLEDIYNRLPSLPSPKN</sequence>
<dbReference type="Gene3D" id="2.60.40.3330">
    <property type="match status" value="1"/>
</dbReference>
<keyword evidence="6" id="KW-1185">Reference proteome</keyword>
<dbReference type="InterPro" id="IPR038479">
    <property type="entry name" value="Transthyretin-like_sf"/>
</dbReference>
<evidence type="ECO:0000256" key="3">
    <source>
        <dbReference type="ARBA" id="ARBA00022525"/>
    </source>
</evidence>
<evidence type="ECO:0000313" key="5">
    <source>
        <dbReference type="EMBL" id="KIH46261.1"/>
    </source>
</evidence>
<comment type="similarity">
    <text evidence="2">Belongs to the nematode transthyretin-like family.</text>
</comment>
<proteinExistence type="inferred from homology"/>
<keyword evidence="4" id="KW-0732">Signal</keyword>